<keyword evidence="6" id="KW-0456">Lyase</keyword>
<dbReference type="PROSITE" id="PS50984">
    <property type="entry name" value="TRUD"/>
    <property type="match status" value="1"/>
</dbReference>
<accession>A0A6S6TFL4</accession>
<dbReference type="GO" id="GO:0031119">
    <property type="term" value="P:tRNA pseudouridine synthesis"/>
    <property type="evidence" value="ECO:0007669"/>
    <property type="project" value="UniProtKB-UniRule"/>
</dbReference>
<dbReference type="InterPro" id="IPR042214">
    <property type="entry name" value="TruD_catalytic"/>
</dbReference>
<dbReference type="InterPro" id="IPR011760">
    <property type="entry name" value="PsdUridine_synth_TruD_insert"/>
</dbReference>
<dbReference type="CDD" id="cd02575">
    <property type="entry name" value="PseudoU_synth_EcTruD"/>
    <property type="match status" value="1"/>
</dbReference>
<dbReference type="GO" id="GO:0016829">
    <property type="term" value="F:lyase activity"/>
    <property type="evidence" value="ECO:0007669"/>
    <property type="project" value="UniProtKB-KW"/>
</dbReference>
<dbReference type="PANTHER" id="PTHR47811">
    <property type="entry name" value="TRNA PSEUDOURIDINE SYNTHASE D"/>
    <property type="match status" value="1"/>
</dbReference>
<dbReference type="GO" id="GO:0003723">
    <property type="term" value="F:RNA binding"/>
    <property type="evidence" value="ECO:0007669"/>
    <property type="project" value="InterPro"/>
</dbReference>
<dbReference type="EMBL" id="CACVAY010000084">
    <property type="protein sequence ID" value="CAA6818115.1"/>
    <property type="molecule type" value="Genomic_DNA"/>
</dbReference>
<proteinExistence type="inferred from homology"/>
<dbReference type="InterPro" id="IPR043165">
    <property type="entry name" value="TruD_insert_sf"/>
</dbReference>
<dbReference type="EC" id="5.4.99.27" evidence="4"/>
<dbReference type="PROSITE" id="PS01268">
    <property type="entry name" value="UPF0024"/>
    <property type="match status" value="1"/>
</dbReference>
<dbReference type="GO" id="GO:0005829">
    <property type="term" value="C:cytosol"/>
    <property type="evidence" value="ECO:0007669"/>
    <property type="project" value="TreeGrafter"/>
</dbReference>
<feature type="domain" description="TRUD" evidence="5">
    <location>
        <begin position="151"/>
        <end position="297"/>
    </location>
</feature>
<dbReference type="Pfam" id="PF01142">
    <property type="entry name" value="TruD"/>
    <property type="match status" value="2"/>
</dbReference>
<evidence type="ECO:0000256" key="3">
    <source>
        <dbReference type="ARBA" id="ARBA00023235"/>
    </source>
</evidence>
<keyword evidence="2 4" id="KW-0819">tRNA processing</keyword>
<comment type="function">
    <text evidence="4">Responsible for synthesis of pseudouridine from uracil-13 in transfer RNAs.</text>
</comment>
<evidence type="ECO:0000259" key="5">
    <source>
        <dbReference type="PROSITE" id="PS50984"/>
    </source>
</evidence>
<dbReference type="NCBIfam" id="TIGR00094">
    <property type="entry name" value="tRNA_TruD_broad"/>
    <property type="match status" value="1"/>
</dbReference>
<name>A0A6S6TFL4_9GAMM</name>
<evidence type="ECO:0000313" key="6">
    <source>
        <dbReference type="EMBL" id="CAA6818115.1"/>
    </source>
</evidence>
<gene>
    <name evidence="4" type="primary">truD</name>
    <name evidence="6" type="ORF">HELGO_WM4911</name>
</gene>
<dbReference type="InterPro" id="IPR001656">
    <property type="entry name" value="PsdUridine_synth_TruD"/>
</dbReference>
<evidence type="ECO:0000256" key="2">
    <source>
        <dbReference type="ARBA" id="ARBA00022694"/>
    </source>
</evidence>
<dbReference type="SUPFAM" id="SSF55120">
    <property type="entry name" value="Pseudouridine synthase"/>
    <property type="match status" value="1"/>
</dbReference>
<organism evidence="6">
    <name type="scientific">uncultured Thiotrichaceae bacterium</name>
    <dbReference type="NCBI Taxonomy" id="298394"/>
    <lineage>
        <taxon>Bacteria</taxon>
        <taxon>Pseudomonadati</taxon>
        <taxon>Pseudomonadota</taxon>
        <taxon>Gammaproteobacteria</taxon>
        <taxon>Thiotrichales</taxon>
        <taxon>Thiotrichaceae</taxon>
        <taxon>environmental samples</taxon>
    </lineage>
</organism>
<sequence>MHITPLFETAFQGKIRKTPEDFQVDEIMNIPMDGEGEHQWLKIQKREANTDWVAGQLARIAGIQKRDVGYAGLKDRNAVTTQWFSLHVPGRTVEDIAVQLPEGVVLLEEHRHSKKLRRGALEGNQFTLVLRECAGDAEAFQQAVNKMAEQGMPNYFGSQRFGHGGNNIENAKKWFAGEFKPKKRPQKSMYLSAARSYLFNEILNARVQAANWNQAVSGDVLQFEGSHSWFVDEGEADIPTRVDSLDIHPTAALWGRGALPTKNEALALETRIAEQHEALCDGLERNGLQQDRRAMRVLPKNVVLQRQSDQEYALKFILPAGSYATVFLANCGEFVA</sequence>
<dbReference type="InterPro" id="IPR020119">
    <property type="entry name" value="PsdUridine_synth_TruD_CS"/>
</dbReference>
<comment type="catalytic activity">
    <reaction evidence="4">
        <text>uridine(13) in tRNA = pseudouridine(13) in tRNA</text>
        <dbReference type="Rhea" id="RHEA:42540"/>
        <dbReference type="Rhea" id="RHEA-COMP:10105"/>
        <dbReference type="Rhea" id="RHEA-COMP:10106"/>
        <dbReference type="ChEBI" id="CHEBI:65314"/>
        <dbReference type="ChEBI" id="CHEBI:65315"/>
        <dbReference type="EC" id="5.4.99.27"/>
    </reaction>
</comment>
<dbReference type="NCBIfam" id="NF002153">
    <property type="entry name" value="PRK00984.1-2"/>
    <property type="match status" value="1"/>
</dbReference>
<dbReference type="AlphaFoldDB" id="A0A6S6TFL4"/>
<evidence type="ECO:0000256" key="4">
    <source>
        <dbReference type="HAMAP-Rule" id="MF_01082"/>
    </source>
</evidence>
<feature type="active site" description="Nucleophile" evidence="4">
    <location>
        <position position="75"/>
    </location>
</feature>
<dbReference type="Gene3D" id="3.30.2340.10">
    <property type="entry name" value="TruD, insertion domain"/>
    <property type="match status" value="1"/>
</dbReference>
<dbReference type="PANTHER" id="PTHR47811:SF1">
    <property type="entry name" value="TRNA PSEUDOURIDINE SYNTHASE D"/>
    <property type="match status" value="1"/>
</dbReference>
<protein>
    <recommendedName>
        <fullName evidence="4">tRNA pseudouridine synthase D</fullName>
        <ecNumber evidence="4">5.4.99.27</ecNumber>
    </recommendedName>
    <alternativeName>
        <fullName evidence="4">tRNA pseudouridine(13) synthase</fullName>
    </alternativeName>
    <alternativeName>
        <fullName evidence="4">tRNA pseudouridylate synthase D</fullName>
    </alternativeName>
    <alternativeName>
        <fullName evidence="4">tRNA-uridine isomerase D</fullName>
    </alternativeName>
</protein>
<dbReference type="Gene3D" id="3.30.2350.20">
    <property type="entry name" value="TruD, catalytic domain"/>
    <property type="match status" value="1"/>
</dbReference>
<dbReference type="InterPro" id="IPR020103">
    <property type="entry name" value="PsdUridine_synth_cat_dom_sf"/>
</dbReference>
<dbReference type="GO" id="GO:0160150">
    <property type="term" value="F:tRNA pseudouridine(13) synthase activity"/>
    <property type="evidence" value="ECO:0007669"/>
    <property type="project" value="UniProtKB-EC"/>
</dbReference>
<keyword evidence="3 4" id="KW-0413">Isomerase</keyword>
<reference evidence="6" key="1">
    <citation type="submission" date="2020-01" db="EMBL/GenBank/DDBJ databases">
        <authorList>
            <person name="Meier V. D."/>
            <person name="Meier V D."/>
        </authorList>
    </citation>
    <scope>NUCLEOTIDE SEQUENCE</scope>
    <source>
        <strain evidence="6">HLG_WM_MAG_07</strain>
    </source>
</reference>
<dbReference type="HAMAP" id="MF_01082">
    <property type="entry name" value="TruD"/>
    <property type="match status" value="1"/>
</dbReference>
<dbReference type="InterPro" id="IPR050170">
    <property type="entry name" value="TruD_pseudoU_synthase"/>
</dbReference>
<evidence type="ECO:0000256" key="1">
    <source>
        <dbReference type="ARBA" id="ARBA00007953"/>
    </source>
</evidence>
<comment type="similarity">
    <text evidence="1 4">Belongs to the pseudouridine synthase TruD family.</text>
</comment>